<feature type="transmembrane region" description="Helical" evidence="3">
    <location>
        <begin position="598"/>
        <end position="617"/>
    </location>
</feature>
<organism evidence="5 6">
    <name type="scientific">Mycoplasmopsis columboralis</name>
    <dbReference type="NCBI Taxonomy" id="171282"/>
    <lineage>
        <taxon>Bacteria</taxon>
        <taxon>Bacillati</taxon>
        <taxon>Mycoplasmatota</taxon>
        <taxon>Mycoplasmoidales</taxon>
        <taxon>Metamycoplasmataceae</taxon>
        <taxon>Mycoplasmopsis</taxon>
    </lineage>
</organism>
<name>A0A449B7C1_9BACT</name>
<evidence type="ECO:0000313" key="6">
    <source>
        <dbReference type="Proteomes" id="UP000289497"/>
    </source>
</evidence>
<keyword evidence="1" id="KW-0547">Nucleotide-binding</keyword>
<dbReference type="InterPro" id="IPR027417">
    <property type="entry name" value="P-loop_NTPase"/>
</dbReference>
<feature type="transmembrane region" description="Helical" evidence="3">
    <location>
        <begin position="690"/>
        <end position="713"/>
    </location>
</feature>
<dbReference type="PROSITE" id="PS00211">
    <property type="entry name" value="ABC_TRANSPORTER_1"/>
    <property type="match status" value="1"/>
</dbReference>
<dbReference type="AlphaFoldDB" id="A0A449B7C1"/>
<evidence type="ECO:0000256" key="1">
    <source>
        <dbReference type="ARBA" id="ARBA00022741"/>
    </source>
</evidence>
<keyword evidence="3" id="KW-0812">Transmembrane</keyword>
<dbReference type="PANTHER" id="PTHR24220">
    <property type="entry name" value="IMPORT ATP-BINDING PROTEIN"/>
    <property type="match status" value="1"/>
</dbReference>
<dbReference type="PANTHER" id="PTHR24220:SF86">
    <property type="entry name" value="ABC TRANSPORTER ABCH.1"/>
    <property type="match status" value="1"/>
</dbReference>
<dbReference type="SMART" id="SM00382">
    <property type="entry name" value="AAA"/>
    <property type="match status" value="1"/>
</dbReference>
<evidence type="ECO:0000256" key="3">
    <source>
        <dbReference type="SAM" id="Phobius"/>
    </source>
</evidence>
<evidence type="ECO:0000313" key="5">
    <source>
        <dbReference type="EMBL" id="VEU76483.1"/>
    </source>
</evidence>
<dbReference type="RefSeq" id="WP_084272199.1">
    <property type="nucleotide sequence ID" value="NZ_LR215039.1"/>
</dbReference>
<dbReference type="Pfam" id="PF00005">
    <property type="entry name" value="ABC_tran"/>
    <property type="match status" value="1"/>
</dbReference>
<dbReference type="InterPro" id="IPR017871">
    <property type="entry name" value="ABC_transporter-like_CS"/>
</dbReference>
<dbReference type="KEGG" id="mcou:NCTC10179_00669"/>
<keyword evidence="6" id="KW-1185">Reference proteome</keyword>
<evidence type="ECO:0000259" key="4">
    <source>
        <dbReference type="PROSITE" id="PS50893"/>
    </source>
</evidence>
<feature type="transmembrane region" description="Helical" evidence="3">
    <location>
        <begin position="638"/>
        <end position="662"/>
    </location>
</feature>
<dbReference type="Gene3D" id="3.40.50.300">
    <property type="entry name" value="P-loop containing nucleotide triphosphate hydrolases"/>
    <property type="match status" value="1"/>
</dbReference>
<dbReference type="EMBL" id="LR215039">
    <property type="protein sequence ID" value="VEU76483.1"/>
    <property type="molecule type" value="Genomic_DNA"/>
</dbReference>
<proteinExistence type="predicted"/>
<dbReference type="PROSITE" id="PS50893">
    <property type="entry name" value="ABC_TRANSPORTER_2"/>
    <property type="match status" value="1"/>
</dbReference>
<dbReference type="InterPro" id="IPR003439">
    <property type="entry name" value="ABC_transporter-like_ATP-bd"/>
</dbReference>
<dbReference type="GO" id="GO:0022857">
    <property type="term" value="F:transmembrane transporter activity"/>
    <property type="evidence" value="ECO:0007669"/>
    <property type="project" value="TreeGrafter"/>
</dbReference>
<keyword evidence="3" id="KW-1133">Transmembrane helix</keyword>
<accession>A0A449B7C1</accession>
<dbReference type="InterPro" id="IPR003593">
    <property type="entry name" value="AAA+_ATPase"/>
</dbReference>
<dbReference type="OrthoDB" id="400626at2"/>
<keyword evidence="3" id="KW-0472">Membrane</keyword>
<feature type="domain" description="ABC transporter" evidence="4">
    <location>
        <begin position="2"/>
        <end position="232"/>
    </location>
</feature>
<dbReference type="GO" id="GO:0005886">
    <property type="term" value="C:plasma membrane"/>
    <property type="evidence" value="ECO:0007669"/>
    <property type="project" value="TreeGrafter"/>
</dbReference>
<keyword evidence="2" id="KW-0067">ATP-binding</keyword>
<evidence type="ECO:0000256" key="2">
    <source>
        <dbReference type="ARBA" id="ARBA00022840"/>
    </source>
</evidence>
<dbReference type="GO" id="GO:0005524">
    <property type="term" value="F:ATP binding"/>
    <property type="evidence" value="ECO:0007669"/>
    <property type="project" value="UniProtKB-KW"/>
</dbReference>
<gene>
    <name evidence="5" type="primary">glnQ</name>
    <name evidence="5" type="ORF">NCTC10179_00669</name>
</gene>
<feature type="transmembrane region" description="Helical" evidence="3">
    <location>
        <begin position="254"/>
        <end position="275"/>
    </location>
</feature>
<reference evidence="5 6" key="1">
    <citation type="submission" date="2019-01" db="EMBL/GenBank/DDBJ databases">
        <authorList>
            <consortium name="Pathogen Informatics"/>
        </authorList>
    </citation>
    <scope>NUCLEOTIDE SEQUENCE [LARGE SCALE GENOMIC DNA]</scope>
    <source>
        <strain evidence="5 6">NCTC10179</strain>
    </source>
</reference>
<protein>
    <submittedName>
        <fullName evidence="5">ABC transporter ATPase</fullName>
    </submittedName>
</protein>
<dbReference type="InterPro" id="IPR015854">
    <property type="entry name" value="ABC_transpr_LolD-like"/>
</dbReference>
<dbReference type="SUPFAM" id="SSF52540">
    <property type="entry name" value="P-loop containing nucleoside triphosphate hydrolases"/>
    <property type="match status" value="1"/>
</dbReference>
<dbReference type="Proteomes" id="UP000289497">
    <property type="component" value="Chromosome"/>
</dbReference>
<sequence>MISIKNLTKVKDSRKIIDNLSVNFPSRKITFITGKSGSGKTTLLNMISKIEKPDSGAIDYTIDSQIVNIDNKMIENNIDIMFQNINLLEDHSGIDNLKLALQGRNLYIPEAEIIEKAQLVNLDKETLKRPVKNLSGGEKQRIALLRAILRGSTFLLCDEPTGNLDEENAHDLLKLISTLAKDKTVLIVSHDLSLAKEFGDYIYYLQENKLIKNSSKLSSNTLRTSEKPTISRANLNFKLRNLFKFSFVSLKSKWAQFLLVLLFMITCVLSVGLSINISNINKITVSKNLKKTNWDLYYARKKDKTALYPNEIEELYKTNDFKHIAKTYLPGDALGNLTIQYESNKIDFFGSELQGIDNSNFMKDRLLNDTKIDLSDPFSIIISKKFVEKLKINNPIGKKISLTFNDFFDSPKHEFTIKGINPSNAIDEPDKMFINREVLKQIYDSEKVRTRYFLTFYSNEFVGNFEFGELILENNVKLIDGSLTKLPNEILISSALNNEIKNSWKQSEILLEHYFGKYKVKVAGIFESNEKLIATSQDNYNFFNVAPVYNVVIYSDNQNFVSDHKSLTNTLELQRKVGEVFSSIIEQNLNNLSLIKNLSIAIFVFSIFALLVIFKILSDNKRKDLGIFKILNYKFKDIMVYFCVPFLTLIFVSLILTVALFYPMENLILSGLKGFEDLQTTFKDSLINYLFVWGLISIVSFSIYSIFLTRIFLIKNYDLFKSN</sequence>
<dbReference type="GO" id="GO:0016887">
    <property type="term" value="F:ATP hydrolysis activity"/>
    <property type="evidence" value="ECO:0007669"/>
    <property type="project" value="InterPro"/>
</dbReference>